<reference evidence="3" key="1">
    <citation type="submission" date="2022-08" db="EMBL/GenBank/DDBJ databases">
        <authorList>
            <person name="Somphong A."/>
            <person name="Phongsopitanun W."/>
        </authorList>
    </citation>
    <scope>NUCLEOTIDE SEQUENCE</scope>
    <source>
        <strain evidence="3">LP05-1</strain>
    </source>
</reference>
<accession>A0ABT2CMY5</accession>
<gene>
    <name evidence="3" type="ORF">NX801_24045</name>
</gene>
<feature type="compositionally biased region" description="Low complexity" evidence="1">
    <location>
        <begin position="666"/>
        <end position="703"/>
    </location>
</feature>
<proteinExistence type="predicted"/>
<dbReference type="Proteomes" id="UP001431313">
    <property type="component" value="Unassembled WGS sequence"/>
</dbReference>
<evidence type="ECO:0000313" key="3">
    <source>
        <dbReference type="EMBL" id="MCS0638670.1"/>
    </source>
</evidence>
<sequence>MTRGPRAGAPRHVLVVASQCDSQQYLKDLDTVAGELYEVLTDPALGACQESPVAGAELVRSGRAGRDTVDTAVRAAIHAAGRQHAVLVLAFVGHGQSPEGSNRLYYLAEATGEEDAAGSVDVNSLVTAAANQDGIAGVVLLLDTCQAAAGLPGLDALVGGYAKGRTRVTALAAAPAQQSAFELDFGRTLTRLIRHGFPGEGEVVPLRAYREALMSELSDQDAAWLDYDGSVTADEGLWLAHNARGPRWTAGLELGELGACDLRAALDSWPGGGLSGAAVTEPLRALRDRAAADPGRGAPRVREVADALLVVADTERALFDWAGSALTTYVIQRAVAALNAGQQGGREPFHPPPELAGRELLRHLLEFTALHAPRLHGRNVRHAAASALAPCLIALAHACGLDCADARADRWAEAAGALPALGDARRQLAAWHGDRRISLIVSLHAARVDWPDSISVWLRDGDGCSHGEVFECVPSQAGVEAVLPEILYWAEDRLPPGARLLQVDVVVPAALLPAWRPEEAEAGLYRLGVDRTVTLRWADRLFVPRHLRGINDRAREQLEKAENQVPVDGEAPVDWLDAEATREPKRLKELCRDGGFNRAIGIGHRPADLVELVQLLLPYTPVLLWPGDESGPAARTQVALGRHWAGLPGKFTAAYLARLRAAAGRPAAGPPEAVTPGAGPPDTGAPAAGPLGSEGSAAGPSGAEVTVHETVHEDDFASLAGVRSAWHDLPWLDVCGWFGRSGGHTETTSTRSVR</sequence>
<name>A0ABT2CMY5_9ACTN</name>
<dbReference type="InterPro" id="IPR045446">
    <property type="entry name" value="VMAP-M2"/>
</dbReference>
<evidence type="ECO:0000259" key="2">
    <source>
        <dbReference type="Pfam" id="PF19965"/>
    </source>
</evidence>
<dbReference type="EMBL" id="JANUGQ010000025">
    <property type="protein sequence ID" value="MCS0638670.1"/>
    <property type="molecule type" value="Genomic_DNA"/>
</dbReference>
<keyword evidence="4" id="KW-1185">Reference proteome</keyword>
<dbReference type="Pfam" id="PF19965">
    <property type="entry name" value="VMAP-M2"/>
    <property type="match status" value="1"/>
</dbReference>
<feature type="domain" description="vWA-MoxR associated protein middle region 2" evidence="2">
    <location>
        <begin position="201"/>
        <end position="424"/>
    </location>
</feature>
<organism evidence="3 4">
    <name type="scientific">Streptomyces pyxinae</name>
    <dbReference type="NCBI Taxonomy" id="2970734"/>
    <lineage>
        <taxon>Bacteria</taxon>
        <taxon>Bacillati</taxon>
        <taxon>Actinomycetota</taxon>
        <taxon>Actinomycetes</taxon>
        <taxon>Kitasatosporales</taxon>
        <taxon>Streptomycetaceae</taxon>
        <taxon>Streptomyces</taxon>
    </lineage>
</organism>
<dbReference type="RefSeq" id="WP_258789971.1">
    <property type="nucleotide sequence ID" value="NZ_JANUGQ010000025.1"/>
</dbReference>
<evidence type="ECO:0000313" key="4">
    <source>
        <dbReference type="Proteomes" id="UP001431313"/>
    </source>
</evidence>
<evidence type="ECO:0000256" key="1">
    <source>
        <dbReference type="SAM" id="MobiDB-lite"/>
    </source>
</evidence>
<comment type="caution">
    <text evidence="3">The sequence shown here is derived from an EMBL/GenBank/DDBJ whole genome shotgun (WGS) entry which is preliminary data.</text>
</comment>
<protein>
    <recommendedName>
        <fullName evidence="2">vWA-MoxR associated protein middle region 2 domain-containing protein</fullName>
    </recommendedName>
</protein>
<feature type="region of interest" description="Disordered" evidence="1">
    <location>
        <begin position="666"/>
        <end position="704"/>
    </location>
</feature>